<comment type="caution">
    <text evidence="2">The sequence shown here is derived from an EMBL/GenBank/DDBJ whole genome shotgun (WGS) entry which is preliminary data.</text>
</comment>
<keyword evidence="1" id="KW-0472">Membrane</keyword>
<keyword evidence="1" id="KW-1133">Transmembrane helix</keyword>
<feature type="transmembrane region" description="Helical" evidence="1">
    <location>
        <begin position="206"/>
        <end position="229"/>
    </location>
</feature>
<evidence type="ECO:0000313" key="2">
    <source>
        <dbReference type="EMBL" id="MEX0428924.1"/>
    </source>
</evidence>
<keyword evidence="1" id="KW-0812">Transmembrane</keyword>
<proteinExistence type="predicted"/>
<evidence type="ECO:0000256" key="1">
    <source>
        <dbReference type="SAM" id="Phobius"/>
    </source>
</evidence>
<dbReference type="EMBL" id="JBFPJR010000029">
    <property type="protein sequence ID" value="MEX0428924.1"/>
    <property type="molecule type" value="Genomic_DNA"/>
</dbReference>
<organism evidence="2 3">
    <name type="scientific">Nocardioides eburneus</name>
    <dbReference type="NCBI Taxonomy" id="3231482"/>
    <lineage>
        <taxon>Bacteria</taxon>
        <taxon>Bacillati</taxon>
        <taxon>Actinomycetota</taxon>
        <taxon>Actinomycetes</taxon>
        <taxon>Propionibacteriales</taxon>
        <taxon>Nocardioidaceae</taxon>
        <taxon>Nocardioides</taxon>
    </lineage>
</organism>
<gene>
    <name evidence="2" type="ORF">AB3X52_14955</name>
</gene>
<keyword evidence="3" id="KW-1185">Reference proteome</keyword>
<protein>
    <recommendedName>
        <fullName evidence="4">LPXTG cell wall anchor domain-containing protein</fullName>
    </recommendedName>
</protein>
<dbReference type="RefSeq" id="WP_367994893.1">
    <property type="nucleotide sequence ID" value="NZ_JBFPJR010000029.1"/>
</dbReference>
<name>A0ABV3T4W1_9ACTN</name>
<reference evidence="2 3" key="1">
    <citation type="submission" date="2024-07" db="EMBL/GenBank/DDBJ databases">
        <authorList>
            <person name="Lee S."/>
            <person name="Kang M."/>
        </authorList>
    </citation>
    <scope>NUCLEOTIDE SEQUENCE [LARGE SCALE GENOMIC DNA]</scope>
    <source>
        <strain evidence="2 3">DS6</strain>
    </source>
</reference>
<evidence type="ECO:0008006" key="4">
    <source>
        <dbReference type="Google" id="ProtNLM"/>
    </source>
</evidence>
<evidence type="ECO:0000313" key="3">
    <source>
        <dbReference type="Proteomes" id="UP001556631"/>
    </source>
</evidence>
<dbReference type="Proteomes" id="UP001556631">
    <property type="component" value="Unassembled WGS sequence"/>
</dbReference>
<accession>A0ABV3T4W1</accession>
<sequence length="238" mass="24578">MRNQNRIAVLSLVAVLLSMLATVLALGVGVEPAHGADGSAERSAVLVIDDNRAAVEGVVFDARNVHPGYRRSFDITVRNDANGVATLTFAGFGFTGRNAEDLRETATVTLTHEGELLGTGGAGSQRLNGATVVIGAGRTTRLTATLALDRSVGNEAQGQRLHVVFKFQVTGGTAPIEGGVAPDGQPLTGPASVTTLPPTGESLDGFHLLVAATLATLAAMLGCLAFAALRPRRDEDQQ</sequence>